<proteinExistence type="predicted"/>
<keyword evidence="1" id="KW-1133">Transmembrane helix</keyword>
<keyword evidence="3" id="KW-1185">Reference proteome</keyword>
<sequence length="56" mass="5822">MGCLPLLVFFLLGALIGYVCGGAVGVLWGCGIGLALGLLSIGAFIWLLRKENGTRK</sequence>
<comment type="caution">
    <text evidence="2">The sequence shown here is derived from an EMBL/GenBank/DDBJ whole genome shotgun (WGS) entry which is preliminary data.</text>
</comment>
<feature type="transmembrane region" description="Helical" evidence="1">
    <location>
        <begin position="31"/>
        <end position="48"/>
    </location>
</feature>
<evidence type="ECO:0000313" key="3">
    <source>
        <dbReference type="Proteomes" id="UP001430193"/>
    </source>
</evidence>
<keyword evidence="1" id="KW-0812">Transmembrane</keyword>
<protein>
    <submittedName>
        <fullName evidence="2">Uncharacterized protein</fullName>
    </submittedName>
</protein>
<name>A0ABS2KAX2_9GAMM</name>
<keyword evidence="1" id="KW-0472">Membrane</keyword>
<gene>
    <name evidence="2" type="ORF">ISS99_02260</name>
</gene>
<reference evidence="2" key="1">
    <citation type="submission" date="2020-10" db="EMBL/GenBank/DDBJ databases">
        <title>Phylogeny of dyella-like bacteria.</title>
        <authorList>
            <person name="Fu J."/>
        </authorList>
    </citation>
    <scope>NUCLEOTIDE SEQUENCE</scope>
    <source>
        <strain evidence="2">DHON07</strain>
    </source>
</reference>
<accession>A0ABS2KAX2</accession>
<dbReference type="Proteomes" id="UP001430193">
    <property type="component" value="Unassembled WGS sequence"/>
</dbReference>
<dbReference type="RefSeq" id="WP_204629957.1">
    <property type="nucleotide sequence ID" value="NZ_BSOC01000009.1"/>
</dbReference>
<organism evidence="2 3">
    <name type="scientific">Dyella mobilis</name>
    <dbReference type="NCBI Taxonomy" id="1849582"/>
    <lineage>
        <taxon>Bacteria</taxon>
        <taxon>Pseudomonadati</taxon>
        <taxon>Pseudomonadota</taxon>
        <taxon>Gammaproteobacteria</taxon>
        <taxon>Lysobacterales</taxon>
        <taxon>Rhodanobacteraceae</taxon>
        <taxon>Dyella</taxon>
    </lineage>
</organism>
<dbReference type="EMBL" id="JADIKF010000033">
    <property type="protein sequence ID" value="MBM7128332.1"/>
    <property type="molecule type" value="Genomic_DNA"/>
</dbReference>
<evidence type="ECO:0000313" key="2">
    <source>
        <dbReference type="EMBL" id="MBM7128332.1"/>
    </source>
</evidence>
<evidence type="ECO:0000256" key="1">
    <source>
        <dbReference type="SAM" id="Phobius"/>
    </source>
</evidence>